<gene>
    <name evidence="1" type="ORF">QW060_03375</name>
</gene>
<name>A0ABT8CSF5_9FLAO</name>
<evidence type="ECO:0000313" key="1">
    <source>
        <dbReference type="EMBL" id="MDN3706162.1"/>
    </source>
</evidence>
<accession>A0ABT8CSF5</accession>
<protein>
    <recommendedName>
        <fullName evidence="3">Lipoprotein</fullName>
    </recommendedName>
</protein>
<dbReference type="EMBL" id="JAUFQU010000001">
    <property type="protein sequence ID" value="MDN3706162.1"/>
    <property type="molecule type" value="Genomic_DNA"/>
</dbReference>
<sequence>MKNKILAFLILVLLFSCTKEVKIKANNDDISFSSKTSNTSYKQLKYKMILPETIFVNKTYKAIIEFESDFDTIIDPIQVGKALNDTTKTRLITFYNFFPVKSPMESQGNLIIKDSTFVLNKKFVIENILFKETGEFVFCGLIFDQIMYNHYNKKGVRDSVYFDRKRQQIFKKVVVID</sequence>
<dbReference type="PROSITE" id="PS51257">
    <property type="entry name" value="PROKAR_LIPOPROTEIN"/>
    <property type="match status" value="1"/>
</dbReference>
<reference evidence="2" key="1">
    <citation type="journal article" date="2019" name="Int. J. Syst. Evol. Microbiol.">
        <title>The Global Catalogue of Microorganisms (GCM) 10K type strain sequencing project: providing services to taxonomists for standard genome sequencing and annotation.</title>
        <authorList>
            <consortium name="The Broad Institute Genomics Platform"/>
            <consortium name="The Broad Institute Genome Sequencing Center for Infectious Disease"/>
            <person name="Wu L."/>
            <person name="Ma J."/>
        </authorList>
    </citation>
    <scope>NUCLEOTIDE SEQUENCE [LARGE SCALE GENOMIC DNA]</scope>
    <source>
        <strain evidence="2">CECT 7184</strain>
    </source>
</reference>
<evidence type="ECO:0008006" key="3">
    <source>
        <dbReference type="Google" id="ProtNLM"/>
    </source>
</evidence>
<organism evidence="1 2">
    <name type="scientific">Paenimyroides ceti</name>
    <dbReference type="NCBI Taxonomy" id="395087"/>
    <lineage>
        <taxon>Bacteria</taxon>
        <taxon>Pseudomonadati</taxon>
        <taxon>Bacteroidota</taxon>
        <taxon>Flavobacteriia</taxon>
        <taxon>Flavobacteriales</taxon>
        <taxon>Flavobacteriaceae</taxon>
        <taxon>Paenimyroides</taxon>
    </lineage>
</organism>
<keyword evidence="2" id="KW-1185">Reference proteome</keyword>
<proteinExistence type="predicted"/>
<dbReference type="Proteomes" id="UP001242368">
    <property type="component" value="Unassembled WGS sequence"/>
</dbReference>
<comment type="caution">
    <text evidence="1">The sequence shown here is derived from an EMBL/GenBank/DDBJ whole genome shotgun (WGS) entry which is preliminary data.</text>
</comment>
<dbReference type="RefSeq" id="WP_290362293.1">
    <property type="nucleotide sequence ID" value="NZ_JAUFQU010000001.1"/>
</dbReference>
<evidence type="ECO:0000313" key="2">
    <source>
        <dbReference type="Proteomes" id="UP001242368"/>
    </source>
</evidence>